<comment type="caution">
    <text evidence="1">The sequence shown here is derived from an EMBL/GenBank/DDBJ whole genome shotgun (WGS) entry which is preliminary data.</text>
</comment>
<proteinExistence type="predicted"/>
<reference evidence="1" key="1">
    <citation type="submission" date="2021-01" db="EMBL/GenBank/DDBJ databases">
        <title>Whole genome shotgun sequence of Virgisporangium ochraceum NBRC 16418.</title>
        <authorList>
            <person name="Komaki H."/>
            <person name="Tamura T."/>
        </authorList>
    </citation>
    <scope>NUCLEOTIDE SEQUENCE</scope>
    <source>
        <strain evidence="1">NBRC 16418</strain>
    </source>
</reference>
<protein>
    <submittedName>
        <fullName evidence="1">Uncharacterized protein</fullName>
    </submittedName>
</protein>
<accession>A0A8J3ZNW1</accession>
<dbReference type="EMBL" id="BOPH01000026">
    <property type="protein sequence ID" value="GIJ67457.1"/>
    <property type="molecule type" value="Genomic_DNA"/>
</dbReference>
<gene>
    <name evidence="1" type="ORF">Voc01_023740</name>
</gene>
<evidence type="ECO:0000313" key="2">
    <source>
        <dbReference type="Proteomes" id="UP000635606"/>
    </source>
</evidence>
<sequence>MLPLTVVPVPTSRPMEPCRPCPVPSTMVRAPRLSFIDQDATGVTLDASTGAATAATATRARALMNPVRRPRLVLKDMAER</sequence>
<name>A0A8J3ZNW1_9ACTN</name>
<keyword evidence="2" id="KW-1185">Reference proteome</keyword>
<organism evidence="1 2">
    <name type="scientific">Virgisporangium ochraceum</name>
    <dbReference type="NCBI Taxonomy" id="65505"/>
    <lineage>
        <taxon>Bacteria</taxon>
        <taxon>Bacillati</taxon>
        <taxon>Actinomycetota</taxon>
        <taxon>Actinomycetes</taxon>
        <taxon>Micromonosporales</taxon>
        <taxon>Micromonosporaceae</taxon>
        <taxon>Virgisporangium</taxon>
    </lineage>
</organism>
<dbReference type="AlphaFoldDB" id="A0A8J3ZNW1"/>
<dbReference type="Proteomes" id="UP000635606">
    <property type="component" value="Unassembled WGS sequence"/>
</dbReference>
<evidence type="ECO:0000313" key="1">
    <source>
        <dbReference type="EMBL" id="GIJ67457.1"/>
    </source>
</evidence>